<evidence type="ECO:0000256" key="1">
    <source>
        <dbReference type="ARBA" id="ARBA00022737"/>
    </source>
</evidence>
<dbReference type="SUPFAM" id="SSF52821">
    <property type="entry name" value="Rhodanese/Cell cycle control phosphatase"/>
    <property type="match status" value="2"/>
</dbReference>
<dbReference type="CDD" id="cd01449">
    <property type="entry name" value="TST_Repeat_2"/>
    <property type="match status" value="1"/>
</dbReference>
<feature type="domain" description="Rhodanese" evidence="2">
    <location>
        <begin position="40"/>
        <end position="148"/>
    </location>
</feature>
<dbReference type="Proteomes" id="UP001378242">
    <property type="component" value="Unassembled WGS sequence"/>
</dbReference>
<dbReference type="Pfam" id="PF00581">
    <property type="entry name" value="Rhodanese"/>
    <property type="match status" value="2"/>
</dbReference>
<sequence length="297" mass="32892">MSPSSSQSTSCDPTASASFSSEQNLLPLIVEPAQLLPLLDHPDIVIVDVPLKAESHASHVPGARLLDFKRLVGSNEDEIPGVPSPQTLSDIMSELGITRDSHVVAYDDEGGGWAGRLLWTLALLGHTRFSYLNGGLHAWQGEGLALSEAASVWQASEYHAAYVDTSVMATREDILERLFAEAPEEKVVVWDARSLEEYRGEKGQNARLGHIPGAVHFEWTEAMDRERDLRIRDYAELITELGARGISPEQHVVTHCQSHHRSGLTWLVGRALGFEDIRAYPGSWKEWGNREDTPIER</sequence>
<dbReference type="Gene3D" id="3.40.250.10">
    <property type="entry name" value="Rhodanese-like domain"/>
    <property type="match status" value="2"/>
</dbReference>
<dbReference type="InterPro" id="IPR036873">
    <property type="entry name" value="Rhodanese-like_dom_sf"/>
</dbReference>
<dbReference type="PANTHER" id="PTHR43855">
    <property type="entry name" value="THIOSULFATE SULFURTRANSFERASE"/>
    <property type="match status" value="1"/>
</dbReference>
<comment type="caution">
    <text evidence="3">The sequence shown here is derived from an EMBL/GenBank/DDBJ whole genome shotgun (WGS) entry which is preliminary data.</text>
</comment>
<accession>A0ABU9GFY8</accession>
<dbReference type="PROSITE" id="PS50206">
    <property type="entry name" value="RHODANESE_3"/>
    <property type="match status" value="2"/>
</dbReference>
<evidence type="ECO:0000259" key="2">
    <source>
        <dbReference type="PROSITE" id="PS50206"/>
    </source>
</evidence>
<dbReference type="SMART" id="SM00450">
    <property type="entry name" value="RHOD"/>
    <property type="match status" value="2"/>
</dbReference>
<dbReference type="InterPro" id="IPR001763">
    <property type="entry name" value="Rhodanese-like_dom"/>
</dbReference>
<gene>
    <name evidence="3" type="ORF">V6243_07290</name>
</gene>
<reference evidence="3 4" key="1">
    <citation type="submission" date="2024-02" db="EMBL/GenBank/DDBJ databases">
        <title>Bacteria isolated from the canopy kelp, Nereocystis luetkeana.</title>
        <authorList>
            <person name="Pfister C.A."/>
            <person name="Younker I.T."/>
            <person name="Light S.H."/>
        </authorList>
    </citation>
    <scope>NUCLEOTIDE SEQUENCE [LARGE SCALE GENOMIC DNA]</scope>
    <source>
        <strain evidence="3 4">TI.5.07</strain>
    </source>
</reference>
<dbReference type="EMBL" id="JBAKAP010000006">
    <property type="protein sequence ID" value="MEL0616635.1"/>
    <property type="molecule type" value="Genomic_DNA"/>
</dbReference>
<evidence type="ECO:0000313" key="4">
    <source>
        <dbReference type="Proteomes" id="UP001378242"/>
    </source>
</evidence>
<evidence type="ECO:0000313" key="3">
    <source>
        <dbReference type="EMBL" id="MEL0616635.1"/>
    </source>
</evidence>
<feature type="domain" description="Rhodanese" evidence="2">
    <location>
        <begin position="183"/>
        <end position="296"/>
    </location>
</feature>
<dbReference type="RefSeq" id="WP_341542253.1">
    <property type="nucleotide sequence ID" value="NZ_JBAKAP010000006.1"/>
</dbReference>
<proteinExistence type="predicted"/>
<organism evidence="3 4">
    <name type="scientific">Cobetia marina</name>
    <name type="common">Deleya marina</name>
    <dbReference type="NCBI Taxonomy" id="28258"/>
    <lineage>
        <taxon>Bacteria</taxon>
        <taxon>Pseudomonadati</taxon>
        <taxon>Pseudomonadota</taxon>
        <taxon>Gammaproteobacteria</taxon>
        <taxon>Oceanospirillales</taxon>
        <taxon>Halomonadaceae</taxon>
        <taxon>Cobetia</taxon>
    </lineage>
</organism>
<protein>
    <submittedName>
        <fullName evidence="3">Rhodanese-like domain-containing protein</fullName>
    </submittedName>
</protein>
<name>A0ABU9GFY8_COBMA</name>
<dbReference type="InterPro" id="IPR051126">
    <property type="entry name" value="Thiosulfate_sulfurtransferase"/>
</dbReference>
<dbReference type="PANTHER" id="PTHR43855:SF1">
    <property type="entry name" value="THIOSULFATE SULFURTRANSFERASE"/>
    <property type="match status" value="1"/>
</dbReference>
<keyword evidence="4" id="KW-1185">Reference proteome</keyword>
<dbReference type="CDD" id="cd01448">
    <property type="entry name" value="TST_Repeat_1"/>
    <property type="match status" value="1"/>
</dbReference>
<keyword evidence="1" id="KW-0677">Repeat</keyword>